<dbReference type="EMBL" id="JBIGHV010000007">
    <property type="protein sequence ID" value="MFG6431991.1"/>
    <property type="molecule type" value="Genomic_DNA"/>
</dbReference>
<evidence type="ECO:0000313" key="1">
    <source>
        <dbReference type="EMBL" id="MFG6431991.1"/>
    </source>
</evidence>
<dbReference type="InterPro" id="IPR021831">
    <property type="entry name" value="ParD-like"/>
</dbReference>
<protein>
    <recommendedName>
        <fullName evidence="3">ParD-like family protein</fullName>
    </recommendedName>
</protein>
<evidence type="ECO:0000313" key="2">
    <source>
        <dbReference type="Proteomes" id="UP001606210"/>
    </source>
</evidence>
<organism evidence="1 2">
    <name type="scientific">Pelomonas parva</name>
    <dbReference type="NCBI Taxonomy" id="3299032"/>
    <lineage>
        <taxon>Bacteria</taxon>
        <taxon>Pseudomonadati</taxon>
        <taxon>Pseudomonadota</taxon>
        <taxon>Betaproteobacteria</taxon>
        <taxon>Burkholderiales</taxon>
        <taxon>Sphaerotilaceae</taxon>
        <taxon>Roseateles</taxon>
    </lineage>
</organism>
<gene>
    <name evidence="1" type="ORF">ACG00Y_18870</name>
</gene>
<comment type="caution">
    <text evidence="1">The sequence shown here is derived from an EMBL/GenBank/DDBJ whole genome shotgun (WGS) entry which is preliminary data.</text>
</comment>
<dbReference type="Proteomes" id="UP001606210">
    <property type="component" value="Unassembled WGS sequence"/>
</dbReference>
<reference evidence="1 2" key="1">
    <citation type="submission" date="2024-08" db="EMBL/GenBank/DDBJ databases">
        <authorList>
            <person name="Lu H."/>
        </authorList>
    </citation>
    <scope>NUCLEOTIDE SEQUENCE [LARGE SCALE GENOMIC DNA]</scope>
    <source>
        <strain evidence="1 2">LYH14W</strain>
    </source>
</reference>
<proteinExistence type="predicted"/>
<sequence length="127" mass="13709">MAKSVRITDELYGLVEKTGASMSRSLAQQLEHWARIGAALDASGLTTDQVLKLMGRDNPLAEQVLAMMLVNAHKHRGAAEVVKRHAADEAAVRVGRKQAEDLFVFPTGFLRNARTARVSKAAAGAGW</sequence>
<dbReference type="Pfam" id="PF11903">
    <property type="entry name" value="ParD_like"/>
    <property type="match status" value="1"/>
</dbReference>
<keyword evidence="2" id="KW-1185">Reference proteome</keyword>
<dbReference type="RefSeq" id="WP_394481498.1">
    <property type="nucleotide sequence ID" value="NZ_JBIGHV010000007.1"/>
</dbReference>
<evidence type="ECO:0008006" key="3">
    <source>
        <dbReference type="Google" id="ProtNLM"/>
    </source>
</evidence>
<accession>A0ABW7F5T1</accession>
<name>A0ABW7F5T1_9BURK</name>